<dbReference type="InterPro" id="IPR037359">
    <property type="entry name" value="NST/OST"/>
</dbReference>
<keyword evidence="5" id="KW-1185">Reference proteome</keyword>
<organism evidence="4 5">
    <name type="scientific">Alloyangia pacifica</name>
    <dbReference type="NCBI Taxonomy" id="311180"/>
    <lineage>
        <taxon>Bacteria</taxon>
        <taxon>Pseudomonadati</taxon>
        <taxon>Pseudomonadota</taxon>
        <taxon>Alphaproteobacteria</taxon>
        <taxon>Rhodobacterales</taxon>
        <taxon>Roseobacteraceae</taxon>
        <taxon>Alloyangia</taxon>
    </lineage>
</organism>
<dbReference type="Proteomes" id="UP000199392">
    <property type="component" value="Unassembled WGS sequence"/>
</dbReference>
<dbReference type="PANTHER" id="PTHR10605:SF56">
    <property type="entry name" value="BIFUNCTIONAL HEPARAN SULFATE N-DEACETYLASE_N-SULFOTRANSFERASE"/>
    <property type="match status" value="1"/>
</dbReference>
<dbReference type="RefSeq" id="WP_092430506.1">
    <property type="nucleotide sequence ID" value="NZ_FNCL01000020.1"/>
</dbReference>
<dbReference type="SUPFAM" id="SSF52540">
    <property type="entry name" value="P-loop containing nucleoside triphosphate hydrolases"/>
    <property type="match status" value="1"/>
</dbReference>
<dbReference type="STRING" id="311180.SAMN04488050_11922"/>
<dbReference type="EMBL" id="FOZW01000019">
    <property type="protein sequence ID" value="SFT24318.1"/>
    <property type="molecule type" value="Genomic_DNA"/>
</dbReference>
<protein>
    <submittedName>
        <fullName evidence="4">Sulfotransferase family protein</fullName>
    </submittedName>
</protein>
<evidence type="ECO:0000256" key="1">
    <source>
        <dbReference type="ARBA" id="ARBA00022679"/>
    </source>
</evidence>
<keyword evidence="1 4" id="KW-0808">Transferase</keyword>
<dbReference type="AlphaFoldDB" id="A0A1I6WEC3"/>
<accession>A0A1I6WEC3</accession>
<feature type="domain" description="Sulfotransferase" evidence="3">
    <location>
        <begin position="12"/>
        <end position="209"/>
    </location>
</feature>
<evidence type="ECO:0000313" key="4">
    <source>
        <dbReference type="EMBL" id="SFT24318.1"/>
    </source>
</evidence>
<dbReference type="InterPro" id="IPR027417">
    <property type="entry name" value="P-loop_NTPase"/>
</dbReference>
<dbReference type="Pfam" id="PF00685">
    <property type="entry name" value="Sulfotransfer_1"/>
    <property type="match status" value="1"/>
</dbReference>
<evidence type="ECO:0000256" key="2">
    <source>
        <dbReference type="ARBA" id="ARBA00023180"/>
    </source>
</evidence>
<name>A0A1I6WEC3_9RHOB</name>
<evidence type="ECO:0000313" key="5">
    <source>
        <dbReference type="Proteomes" id="UP000199392"/>
    </source>
</evidence>
<evidence type="ECO:0000259" key="3">
    <source>
        <dbReference type="Pfam" id="PF00685"/>
    </source>
</evidence>
<dbReference type="OrthoDB" id="981508at2"/>
<keyword evidence="2" id="KW-0325">Glycoprotein</keyword>
<sequence length="320" mass="36773">MNLRIDQSARLPDFIIGGAPKCGTTSLHFILSQNPAVGIPDDEIHFFDADDPIGHPDFLFDGPDGLDWRDPNPGNLESLGWYAGRFSKLAGCACLGEDSTIYLQSEVAAERIAKMLPDVRLIFMLRNPVKRAYSQYWHLMTRGRTTCSFEKALRVHPSVILGSTYAPHLRRYLEIFGPNRVRIVLFEDFLADQQGFIDGITDFLDVPRMQVTSGNAWFNRTYYPCHLGMQRAINLLSSRIVRQQYRNHFNQRRGPRERARNKLHYYWFRYAHPVFLKSTKQPPMAPKTQRFLEQHLSARNGGLSTLLGRDLSAVWPRFTG</sequence>
<dbReference type="Gene3D" id="3.40.50.300">
    <property type="entry name" value="P-loop containing nucleotide triphosphate hydrolases"/>
    <property type="match status" value="1"/>
</dbReference>
<dbReference type="InterPro" id="IPR000863">
    <property type="entry name" value="Sulfotransferase_dom"/>
</dbReference>
<reference evidence="5" key="1">
    <citation type="submission" date="2016-10" db="EMBL/GenBank/DDBJ databases">
        <authorList>
            <person name="Varghese N."/>
            <person name="Submissions S."/>
        </authorList>
    </citation>
    <scope>NUCLEOTIDE SEQUENCE [LARGE SCALE GENOMIC DNA]</scope>
    <source>
        <strain evidence="5">DSM 26894</strain>
    </source>
</reference>
<dbReference type="GO" id="GO:0008146">
    <property type="term" value="F:sulfotransferase activity"/>
    <property type="evidence" value="ECO:0007669"/>
    <property type="project" value="InterPro"/>
</dbReference>
<dbReference type="PANTHER" id="PTHR10605">
    <property type="entry name" value="HEPARAN SULFATE SULFOTRANSFERASE"/>
    <property type="match status" value="1"/>
</dbReference>
<proteinExistence type="predicted"/>
<gene>
    <name evidence="4" type="ORF">SAMN04488050_11922</name>
</gene>